<dbReference type="PANTHER" id="PTHR12992">
    <property type="entry name" value="NUDIX HYDROLASE"/>
    <property type="match status" value="1"/>
</dbReference>
<evidence type="ECO:0000256" key="2">
    <source>
        <dbReference type="ARBA" id="ARBA00001946"/>
    </source>
</evidence>
<keyword evidence="9" id="KW-1185">Reference proteome</keyword>
<evidence type="ECO:0000259" key="7">
    <source>
        <dbReference type="PROSITE" id="PS51462"/>
    </source>
</evidence>
<feature type="domain" description="Nudix hydrolase" evidence="7">
    <location>
        <begin position="38"/>
        <end position="174"/>
    </location>
</feature>
<evidence type="ECO:0000256" key="1">
    <source>
        <dbReference type="ARBA" id="ARBA00001936"/>
    </source>
</evidence>
<dbReference type="InterPro" id="IPR015797">
    <property type="entry name" value="NUDIX_hydrolase-like_dom_sf"/>
</dbReference>
<dbReference type="Pfam" id="PF00293">
    <property type="entry name" value="NUDIX"/>
    <property type="match status" value="1"/>
</dbReference>
<comment type="cofactor">
    <cofactor evidence="2">
        <name>Mg(2+)</name>
        <dbReference type="ChEBI" id="CHEBI:18420"/>
    </cofactor>
</comment>
<name>A0AAP2CPZ3_9RHOB</name>
<dbReference type="AlphaFoldDB" id="A0AAP2CPZ3"/>
<dbReference type="CDD" id="cd03426">
    <property type="entry name" value="NUDIX_CoAse_Nudt7"/>
    <property type="match status" value="1"/>
</dbReference>
<evidence type="ECO:0000256" key="5">
    <source>
        <dbReference type="ARBA" id="ARBA00022842"/>
    </source>
</evidence>
<dbReference type="PANTHER" id="PTHR12992:SF11">
    <property type="entry name" value="MITOCHONDRIAL COENZYME A DIPHOSPHATASE NUDT8"/>
    <property type="match status" value="1"/>
</dbReference>
<keyword evidence="6" id="KW-0464">Manganese</keyword>
<keyword evidence="5" id="KW-0460">Magnesium</keyword>
<dbReference type="Gene3D" id="3.90.79.10">
    <property type="entry name" value="Nucleoside Triphosphate Pyrophosphohydrolase"/>
    <property type="match status" value="1"/>
</dbReference>
<dbReference type="InterPro" id="IPR045121">
    <property type="entry name" value="CoAse"/>
</dbReference>
<dbReference type="PROSITE" id="PS51462">
    <property type="entry name" value="NUDIX"/>
    <property type="match status" value="1"/>
</dbReference>
<gene>
    <name evidence="8" type="ORF">IV417_09765</name>
</gene>
<comment type="caution">
    <text evidence="8">The sequence shown here is derived from an EMBL/GenBank/DDBJ whole genome shotgun (WGS) entry which is preliminary data.</text>
</comment>
<reference evidence="8 9" key="1">
    <citation type="journal article" date="2021" name="Arch. Microbiol.">
        <title>Harenicola maris gen. nov., sp. nov. isolated from the Sea of Japan shallow sediments.</title>
        <authorList>
            <person name="Romanenko L.A."/>
            <person name="Kurilenko V.V."/>
            <person name="Chernysheva N.Y."/>
            <person name="Tekutyeva L.A."/>
            <person name="Velansky P.V."/>
            <person name="Svetashev V.I."/>
            <person name="Isaeva M.P."/>
        </authorList>
    </citation>
    <scope>NUCLEOTIDE SEQUENCE [LARGE SCALE GENOMIC DNA]</scope>
    <source>
        <strain evidence="8 9">KMM 3653</strain>
    </source>
</reference>
<dbReference type="GO" id="GO:0010945">
    <property type="term" value="F:coenzyme A diphosphatase activity"/>
    <property type="evidence" value="ECO:0007669"/>
    <property type="project" value="InterPro"/>
</dbReference>
<dbReference type="NCBIfam" id="NF007980">
    <property type="entry name" value="PRK10707.1"/>
    <property type="match status" value="1"/>
</dbReference>
<proteinExistence type="predicted"/>
<keyword evidence="4" id="KW-0378">Hydrolase</keyword>
<dbReference type="InterPro" id="IPR000086">
    <property type="entry name" value="NUDIX_hydrolase_dom"/>
</dbReference>
<organism evidence="8 9">
    <name type="scientific">Harenicola maris</name>
    <dbReference type="NCBI Taxonomy" id="2841044"/>
    <lineage>
        <taxon>Bacteria</taxon>
        <taxon>Pseudomonadati</taxon>
        <taxon>Pseudomonadota</taxon>
        <taxon>Alphaproteobacteria</taxon>
        <taxon>Rhodobacterales</taxon>
        <taxon>Paracoccaceae</taxon>
        <taxon>Harenicola</taxon>
    </lineage>
</organism>
<evidence type="ECO:0000256" key="4">
    <source>
        <dbReference type="ARBA" id="ARBA00022801"/>
    </source>
</evidence>
<evidence type="ECO:0000313" key="8">
    <source>
        <dbReference type="EMBL" id="MBT0957675.1"/>
    </source>
</evidence>
<sequence>MTLGRDLRAKLADAVKAPGSPSSDYDLNRDVNLAPGRVLRPAAVLLPIEIADTGPRLWLTRRSAQLRHHPGQIAFPGGKRDEGDVDLVATALREAEEEIALPRRSVEILGALPCHETVTGFSVTPILGLVTKPFTPRCEFGEVAEVFSVPLHHALDEGRFVIEGRMWKGVRRRYYAVPYGPYYIWGATARILRSLADRVAL</sequence>
<evidence type="ECO:0000256" key="3">
    <source>
        <dbReference type="ARBA" id="ARBA00022723"/>
    </source>
</evidence>
<dbReference type="RefSeq" id="WP_327793903.1">
    <property type="nucleotide sequence ID" value="NZ_JADQAZ010000002.1"/>
</dbReference>
<dbReference type="GO" id="GO:0046872">
    <property type="term" value="F:metal ion binding"/>
    <property type="evidence" value="ECO:0007669"/>
    <property type="project" value="UniProtKB-KW"/>
</dbReference>
<dbReference type="SUPFAM" id="SSF55811">
    <property type="entry name" value="Nudix"/>
    <property type="match status" value="1"/>
</dbReference>
<dbReference type="Proteomes" id="UP001315686">
    <property type="component" value="Unassembled WGS sequence"/>
</dbReference>
<keyword evidence="3" id="KW-0479">Metal-binding</keyword>
<evidence type="ECO:0000256" key="6">
    <source>
        <dbReference type="ARBA" id="ARBA00023211"/>
    </source>
</evidence>
<protein>
    <submittedName>
        <fullName evidence="8">CoA pyrophosphatase</fullName>
    </submittedName>
</protein>
<comment type="cofactor">
    <cofactor evidence="1">
        <name>Mn(2+)</name>
        <dbReference type="ChEBI" id="CHEBI:29035"/>
    </cofactor>
</comment>
<evidence type="ECO:0000313" key="9">
    <source>
        <dbReference type="Proteomes" id="UP001315686"/>
    </source>
</evidence>
<accession>A0AAP2CPZ3</accession>
<dbReference type="EMBL" id="JADQAZ010000002">
    <property type="protein sequence ID" value="MBT0957675.1"/>
    <property type="molecule type" value="Genomic_DNA"/>
</dbReference>